<dbReference type="Proteomes" id="UP000252345">
    <property type="component" value="Unassembled WGS sequence"/>
</dbReference>
<dbReference type="PANTHER" id="PTHR10146:SF14">
    <property type="entry name" value="PYRIDOXAL PHOSPHATE HOMEOSTASIS PROTEIN"/>
    <property type="match status" value="1"/>
</dbReference>
<sequence length="279" mass="28866">MAAYMDHKDLGNQEIPGERAREIGDAVRRVREQVAQAEATAGREPGSVQLLAATKTRDVGEIMAAIDAGVRLIGENRPQEVVAKADGLAQRCAQAGLALGTAAAAEGGEAGGGAAAGARVGFHLIGQLQSNKINKVMPAVDTVESVDTLALAEKLSRKAETLGRTMGILLEVNESGEEAKSGCAPEEAADMAYAIAAMPGVKLTGLMTIGAHVDDESTIRAGFAHLRGLRDQIRNSGEPGTASCTDLSMGMTHDLSYAIAEGSTIVRVGTAIFGERAFI</sequence>
<dbReference type="PIRSF" id="PIRSF004848">
    <property type="entry name" value="YBL036c_PLPDEIII"/>
    <property type="match status" value="1"/>
</dbReference>
<dbReference type="Gene3D" id="3.20.20.10">
    <property type="entry name" value="Alanine racemase"/>
    <property type="match status" value="1"/>
</dbReference>
<dbReference type="NCBIfam" id="TIGR00044">
    <property type="entry name" value="YggS family pyridoxal phosphate-dependent enzyme"/>
    <property type="match status" value="1"/>
</dbReference>
<dbReference type="EMBL" id="PDCH01000005">
    <property type="protein sequence ID" value="RBP99473.1"/>
    <property type="molecule type" value="Genomic_DNA"/>
</dbReference>
<evidence type="ECO:0000259" key="5">
    <source>
        <dbReference type="Pfam" id="PF01168"/>
    </source>
</evidence>
<evidence type="ECO:0000256" key="3">
    <source>
        <dbReference type="PIRSR" id="PIRSR004848-1"/>
    </source>
</evidence>
<protein>
    <recommendedName>
        <fullName evidence="2">Pyridoxal phosphate homeostasis protein</fullName>
        <shortName evidence="2">PLP homeostasis protein</shortName>
    </recommendedName>
</protein>
<keyword evidence="1 2" id="KW-0663">Pyridoxal phosphate</keyword>
<evidence type="ECO:0000256" key="2">
    <source>
        <dbReference type="HAMAP-Rule" id="MF_02087"/>
    </source>
</evidence>
<name>A0A366KEC9_9BIFI</name>
<dbReference type="HAMAP" id="MF_02087">
    <property type="entry name" value="PLP_homeostasis"/>
    <property type="match status" value="1"/>
</dbReference>
<comment type="function">
    <text evidence="2">Pyridoxal 5'-phosphate (PLP)-binding protein, which is involved in PLP homeostasis.</text>
</comment>
<accession>A0A366KEC9</accession>
<dbReference type="GO" id="GO:0030170">
    <property type="term" value="F:pyridoxal phosphate binding"/>
    <property type="evidence" value="ECO:0007669"/>
    <property type="project" value="UniProtKB-UniRule"/>
</dbReference>
<dbReference type="SUPFAM" id="SSF51419">
    <property type="entry name" value="PLP-binding barrel"/>
    <property type="match status" value="1"/>
</dbReference>
<evidence type="ECO:0000256" key="4">
    <source>
        <dbReference type="RuleBase" id="RU004514"/>
    </source>
</evidence>
<dbReference type="AlphaFoldDB" id="A0A366KEC9"/>
<feature type="domain" description="Alanine racemase N-terminal" evidence="5">
    <location>
        <begin position="47"/>
        <end position="276"/>
    </location>
</feature>
<proteinExistence type="inferred from homology"/>
<evidence type="ECO:0000313" key="7">
    <source>
        <dbReference type="Proteomes" id="UP000252345"/>
    </source>
</evidence>
<keyword evidence="7" id="KW-1185">Reference proteome</keyword>
<dbReference type="Pfam" id="PF01168">
    <property type="entry name" value="Ala_racemase_N"/>
    <property type="match status" value="1"/>
</dbReference>
<reference evidence="6 7" key="1">
    <citation type="submission" date="2017-10" db="EMBL/GenBank/DDBJ databases">
        <title>Bifidobacterium xylocopum sp. nov. and Bifidobacterium aemilianum sp. nov., from the carpenter bee (Xylocopa violacea) digestive tract.</title>
        <authorList>
            <person name="Alberoni D."/>
            <person name="Baffoni L."/>
            <person name="Di Gioia D."/>
            <person name="Gaggia F."/>
            <person name="Biavati B."/>
        </authorList>
    </citation>
    <scope>NUCLEOTIDE SEQUENCE [LARGE SCALE GENOMIC DNA]</scope>
    <source>
        <strain evidence="6 7">XV2</strain>
    </source>
</reference>
<dbReference type="InterPro" id="IPR029066">
    <property type="entry name" value="PLP-binding_barrel"/>
</dbReference>
<evidence type="ECO:0000256" key="1">
    <source>
        <dbReference type="ARBA" id="ARBA00022898"/>
    </source>
</evidence>
<comment type="cofactor">
    <cofactor evidence="3">
        <name>pyridoxal 5'-phosphate</name>
        <dbReference type="ChEBI" id="CHEBI:597326"/>
    </cofactor>
</comment>
<comment type="caution">
    <text evidence="6">The sequence shown here is derived from an EMBL/GenBank/DDBJ whole genome shotgun (WGS) entry which is preliminary data.</text>
</comment>
<dbReference type="PANTHER" id="PTHR10146">
    <property type="entry name" value="PROLINE SYNTHETASE CO-TRANSCRIBED BACTERIAL HOMOLOG PROTEIN"/>
    <property type="match status" value="1"/>
</dbReference>
<dbReference type="InterPro" id="IPR001608">
    <property type="entry name" value="Ala_racemase_N"/>
</dbReference>
<feature type="modified residue" description="N6-(pyridoxal phosphate)lysine" evidence="2 3">
    <location>
        <position position="55"/>
    </location>
</feature>
<evidence type="ECO:0000313" key="6">
    <source>
        <dbReference type="EMBL" id="RBP99473.1"/>
    </source>
</evidence>
<organism evidence="6 7">
    <name type="scientific">Bifidobacterium xylocopae</name>
    <dbReference type="NCBI Taxonomy" id="2493119"/>
    <lineage>
        <taxon>Bacteria</taxon>
        <taxon>Bacillati</taxon>
        <taxon>Actinomycetota</taxon>
        <taxon>Actinomycetes</taxon>
        <taxon>Bifidobacteriales</taxon>
        <taxon>Bifidobacteriaceae</taxon>
        <taxon>Bifidobacterium</taxon>
    </lineage>
</organism>
<dbReference type="CDD" id="cd00635">
    <property type="entry name" value="PLPDE_III_YBL036c_like"/>
    <property type="match status" value="1"/>
</dbReference>
<dbReference type="InterPro" id="IPR011078">
    <property type="entry name" value="PyrdxlP_homeostasis"/>
</dbReference>
<dbReference type="RefSeq" id="WP_113853244.1">
    <property type="nucleotide sequence ID" value="NZ_PDCH01000005.1"/>
</dbReference>
<dbReference type="OrthoDB" id="9804072at2"/>
<gene>
    <name evidence="6" type="ORF">CRD59_03655</name>
</gene>
<comment type="similarity">
    <text evidence="2 4">Belongs to the pyridoxal phosphate-binding protein YggS/PROSC family.</text>
</comment>